<accession>A0A5B7DL71</accession>
<organism evidence="2 3">
    <name type="scientific">Portunus trituberculatus</name>
    <name type="common">Swimming crab</name>
    <name type="synonym">Neptunus trituberculatus</name>
    <dbReference type="NCBI Taxonomy" id="210409"/>
    <lineage>
        <taxon>Eukaryota</taxon>
        <taxon>Metazoa</taxon>
        <taxon>Ecdysozoa</taxon>
        <taxon>Arthropoda</taxon>
        <taxon>Crustacea</taxon>
        <taxon>Multicrustacea</taxon>
        <taxon>Malacostraca</taxon>
        <taxon>Eumalacostraca</taxon>
        <taxon>Eucarida</taxon>
        <taxon>Decapoda</taxon>
        <taxon>Pleocyemata</taxon>
        <taxon>Brachyura</taxon>
        <taxon>Eubrachyura</taxon>
        <taxon>Portunoidea</taxon>
        <taxon>Portunidae</taxon>
        <taxon>Portuninae</taxon>
        <taxon>Portunus</taxon>
    </lineage>
</organism>
<reference evidence="2 3" key="1">
    <citation type="submission" date="2019-05" db="EMBL/GenBank/DDBJ databases">
        <title>Another draft genome of Portunus trituberculatus and its Hox gene families provides insights of decapod evolution.</title>
        <authorList>
            <person name="Jeong J.-H."/>
            <person name="Song I."/>
            <person name="Kim S."/>
            <person name="Choi T."/>
            <person name="Kim D."/>
            <person name="Ryu S."/>
            <person name="Kim W."/>
        </authorList>
    </citation>
    <scope>NUCLEOTIDE SEQUENCE [LARGE SCALE GENOMIC DNA]</scope>
    <source>
        <tissue evidence="2">Muscle</tissue>
    </source>
</reference>
<keyword evidence="3" id="KW-1185">Reference proteome</keyword>
<feature type="transmembrane region" description="Helical" evidence="1">
    <location>
        <begin position="606"/>
        <end position="628"/>
    </location>
</feature>
<proteinExistence type="predicted"/>
<keyword evidence="1" id="KW-0472">Membrane</keyword>
<dbReference type="AlphaFoldDB" id="A0A5B7DL71"/>
<dbReference type="InterPro" id="IPR032675">
    <property type="entry name" value="LRR_dom_sf"/>
</dbReference>
<comment type="caution">
    <text evidence="2">The sequence shown here is derived from an EMBL/GenBank/DDBJ whole genome shotgun (WGS) entry which is preliminary data.</text>
</comment>
<dbReference type="Proteomes" id="UP000324222">
    <property type="component" value="Unassembled WGS sequence"/>
</dbReference>
<evidence type="ECO:0000313" key="2">
    <source>
        <dbReference type="EMBL" id="MPC21696.1"/>
    </source>
</evidence>
<name>A0A5B7DL71_PORTR</name>
<evidence type="ECO:0008006" key="4">
    <source>
        <dbReference type="Google" id="ProtNLM"/>
    </source>
</evidence>
<dbReference type="OrthoDB" id="6332277at2759"/>
<keyword evidence="1" id="KW-1133">Transmembrane helix</keyword>
<protein>
    <recommendedName>
        <fullName evidence="4">FBD domain-containing protein</fullName>
    </recommendedName>
</protein>
<sequence length="662" mass="73920">MAECGPCPPSTSPKTLKGLVVYRLARLLLESSVPAHLRKYLPVCNLHLSGSPAQVAPGEHSGGCQYCEGPCHSTDLNAGDNCTVLDDSETVFDDAIIAEAGERNERLLETKENLLRQLVEVKRWWDDEGWFGKQDAKVRREVREACSDLLQPHLALCKCPLMLLTLELMFCTKAGCGKMAVPLSSHMCSTLSNFLSKLQPFGIERLYTFSLQFGSPSVIVTLCRCSPLIRWIHLKIEFAKGDILSAIGLAAPNIETVVVIVREYELYLEISSTVEIVIAGGEDLEDNLYRGFFGGSTKGDIDHKIRNGEQVTLSFPKLKYIDVGSHRDVREFLHHVLYFYPNTRSITCDSESWILSKYSLAFPVVTPSSLGNGPSSLQGRVMTYSLQDMSFSSFCLASRLPDIIGRYKKLEHVSLHLLKGPWKINTTCEMARQLLCSINCQYLTICVDVYMSSEDLISLYLPSLQSIGPCLRILQFHLTNEVNVRAVCRLINMCEVLEELAIVSSCERCEVAESDEGEEDFHVNRLPKLKCLSISSRYNVTSTLYRLTQDLLHSAPSLTTLELEMGGRGAAKWIQDVATAGNFTQLKILYLYLPGFLFDRQTVSTFFPSLIGVLPGLSCLMVGGVCHCDMQGLRAKYRWTKLKVVARDSPYVAFRTLSSRCC</sequence>
<gene>
    <name evidence="2" type="ORF">E2C01_014689</name>
</gene>
<evidence type="ECO:0000256" key="1">
    <source>
        <dbReference type="SAM" id="Phobius"/>
    </source>
</evidence>
<dbReference type="Gene3D" id="3.80.10.10">
    <property type="entry name" value="Ribonuclease Inhibitor"/>
    <property type="match status" value="1"/>
</dbReference>
<evidence type="ECO:0000313" key="3">
    <source>
        <dbReference type="Proteomes" id="UP000324222"/>
    </source>
</evidence>
<dbReference type="EMBL" id="VSRR010001005">
    <property type="protein sequence ID" value="MPC21696.1"/>
    <property type="molecule type" value="Genomic_DNA"/>
</dbReference>
<keyword evidence="1" id="KW-0812">Transmembrane</keyword>